<organism evidence="2 3">
    <name type="scientific">Adiantum capillus-veneris</name>
    <name type="common">Maidenhair fern</name>
    <dbReference type="NCBI Taxonomy" id="13818"/>
    <lineage>
        <taxon>Eukaryota</taxon>
        <taxon>Viridiplantae</taxon>
        <taxon>Streptophyta</taxon>
        <taxon>Embryophyta</taxon>
        <taxon>Tracheophyta</taxon>
        <taxon>Polypodiopsida</taxon>
        <taxon>Polypodiidae</taxon>
        <taxon>Polypodiales</taxon>
        <taxon>Pteridineae</taxon>
        <taxon>Pteridaceae</taxon>
        <taxon>Vittarioideae</taxon>
        <taxon>Adiantum</taxon>
    </lineage>
</organism>
<evidence type="ECO:0000259" key="1">
    <source>
        <dbReference type="PROSITE" id="PS50191"/>
    </source>
</evidence>
<evidence type="ECO:0000313" key="3">
    <source>
        <dbReference type="Proteomes" id="UP000886520"/>
    </source>
</evidence>
<dbReference type="SUPFAM" id="SSF46938">
    <property type="entry name" value="CRAL/TRIO N-terminal domain"/>
    <property type="match status" value="1"/>
</dbReference>
<dbReference type="CDD" id="cd00170">
    <property type="entry name" value="SEC14"/>
    <property type="match status" value="1"/>
</dbReference>
<evidence type="ECO:0000313" key="2">
    <source>
        <dbReference type="EMBL" id="KAI5083997.1"/>
    </source>
</evidence>
<dbReference type="AlphaFoldDB" id="A0A9D4VEM3"/>
<dbReference type="SMART" id="SM01100">
    <property type="entry name" value="CRAL_TRIO_N"/>
    <property type="match status" value="1"/>
</dbReference>
<protein>
    <recommendedName>
        <fullName evidence="1">CRAL-TRIO domain-containing protein</fullName>
    </recommendedName>
</protein>
<dbReference type="SUPFAM" id="SSF52087">
    <property type="entry name" value="CRAL/TRIO domain"/>
    <property type="match status" value="1"/>
</dbReference>
<dbReference type="EMBL" id="JABFUD020000001">
    <property type="protein sequence ID" value="KAI5083997.1"/>
    <property type="molecule type" value="Genomic_DNA"/>
</dbReference>
<reference evidence="2" key="1">
    <citation type="submission" date="2021-01" db="EMBL/GenBank/DDBJ databases">
        <title>Adiantum capillus-veneris genome.</title>
        <authorList>
            <person name="Fang Y."/>
            <person name="Liao Q."/>
        </authorList>
    </citation>
    <scope>NUCLEOTIDE SEQUENCE</scope>
    <source>
        <strain evidence="2">H3</strain>
        <tissue evidence="2">Leaf</tissue>
    </source>
</reference>
<dbReference type="OrthoDB" id="1434354at2759"/>
<dbReference type="SMART" id="SM00516">
    <property type="entry name" value="SEC14"/>
    <property type="match status" value="1"/>
</dbReference>
<dbReference type="InterPro" id="IPR001251">
    <property type="entry name" value="CRAL-TRIO_dom"/>
</dbReference>
<dbReference type="Proteomes" id="UP000886520">
    <property type="component" value="Chromosome 1"/>
</dbReference>
<dbReference type="InterPro" id="IPR036273">
    <property type="entry name" value="CRAL/TRIO_N_dom_sf"/>
</dbReference>
<gene>
    <name evidence="2" type="ORF">GOP47_0000166</name>
</gene>
<keyword evidence="3" id="KW-1185">Reference proteome</keyword>
<accession>A0A9D4VEM3</accession>
<dbReference type="PANTHER" id="PTHR46277">
    <property type="entry name" value="OS03G0850700 PROTEIN"/>
    <property type="match status" value="1"/>
</dbReference>
<dbReference type="InterPro" id="IPR036865">
    <property type="entry name" value="CRAL-TRIO_dom_sf"/>
</dbReference>
<comment type="caution">
    <text evidence="2">The sequence shown here is derived from an EMBL/GenBank/DDBJ whole genome shotgun (WGS) entry which is preliminary data.</text>
</comment>
<sequence length="264" mass="30347">MPKKTTPTAGNELEATQSLKSLCVFRMAGSQNDEAQKVGLLRLRLQEAYPQSRDIDEGTLTRFLRARSHNVDKALKFLLQHLKWGETYKPPGYVQESEIANELKKDKVFAQGADKSGRIIVVILVARHFPSDRNLEEFKRFAIYVLDKLASISGDLDKFVLLADMKGFSYRNMDVKGFIACLEILQDHYPERLGKLFLLHCPSLFWILWRILYPFIDPNIREKIVFVDDELLKETLLKDIDITQLPIEYGGLMTMVPIRDVKAS</sequence>
<dbReference type="Gene3D" id="3.40.525.10">
    <property type="entry name" value="CRAL-TRIO lipid binding domain"/>
    <property type="match status" value="1"/>
</dbReference>
<dbReference type="Pfam" id="PF00650">
    <property type="entry name" value="CRAL_TRIO"/>
    <property type="match status" value="1"/>
</dbReference>
<dbReference type="InterPro" id="IPR011074">
    <property type="entry name" value="CRAL/TRIO_N_dom"/>
</dbReference>
<proteinExistence type="predicted"/>
<dbReference type="PANTHER" id="PTHR46277:SF3">
    <property type="entry name" value="BINDING PROTEIN, PUTATIVE-RELATED"/>
    <property type="match status" value="1"/>
</dbReference>
<name>A0A9D4VEM3_ADICA</name>
<feature type="domain" description="CRAL-TRIO" evidence="1">
    <location>
        <begin position="96"/>
        <end position="257"/>
    </location>
</feature>
<dbReference type="PROSITE" id="PS50191">
    <property type="entry name" value="CRAL_TRIO"/>
    <property type="match status" value="1"/>
</dbReference>